<gene>
    <name evidence="3" type="ORF">JCM16418_398</name>
</gene>
<name>W7YFY1_9BACL</name>
<evidence type="ECO:0000313" key="3">
    <source>
        <dbReference type="EMBL" id="GAF06443.1"/>
    </source>
</evidence>
<evidence type="ECO:0000256" key="1">
    <source>
        <dbReference type="ARBA" id="ARBA00008791"/>
    </source>
</evidence>
<accession>W7YFY1</accession>
<evidence type="ECO:0000259" key="2">
    <source>
        <dbReference type="Pfam" id="PF00582"/>
    </source>
</evidence>
<reference evidence="3 4" key="1">
    <citation type="journal article" date="2014" name="Genome Announc.">
        <title>Draft Genome Sequence of Paenibacillus pini JCM 16418T, Isolated from the Rhizosphere of Pine Tree.</title>
        <authorList>
            <person name="Yuki M."/>
            <person name="Oshima K."/>
            <person name="Suda W."/>
            <person name="Oshida Y."/>
            <person name="Kitamura K."/>
            <person name="Iida Y."/>
            <person name="Hattori M."/>
            <person name="Ohkuma M."/>
        </authorList>
    </citation>
    <scope>NUCLEOTIDE SEQUENCE [LARGE SCALE GENOMIC DNA]</scope>
    <source>
        <strain evidence="3 4">JCM 16418</strain>
    </source>
</reference>
<dbReference type="InterPro" id="IPR006015">
    <property type="entry name" value="Universal_stress_UspA"/>
</dbReference>
<dbReference type="InterPro" id="IPR014729">
    <property type="entry name" value="Rossmann-like_a/b/a_fold"/>
</dbReference>
<dbReference type="eggNOG" id="COG0589">
    <property type="taxonomic scope" value="Bacteria"/>
</dbReference>
<dbReference type="CDD" id="cd00293">
    <property type="entry name" value="USP-like"/>
    <property type="match status" value="1"/>
</dbReference>
<comment type="similarity">
    <text evidence="1">Belongs to the universal stress protein A family.</text>
</comment>
<dbReference type="PANTHER" id="PTHR31964">
    <property type="entry name" value="ADENINE NUCLEOTIDE ALPHA HYDROLASES-LIKE SUPERFAMILY PROTEIN"/>
    <property type="match status" value="1"/>
</dbReference>
<proteinExistence type="inferred from homology"/>
<dbReference type="Gene3D" id="3.40.50.620">
    <property type="entry name" value="HUPs"/>
    <property type="match status" value="1"/>
</dbReference>
<organism evidence="3 4">
    <name type="scientific">Paenibacillus pini JCM 16418</name>
    <dbReference type="NCBI Taxonomy" id="1236976"/>
    <lineage>
        <taxon>Bacteria</taxon>
        <taxon>Bacillati</taxon>
        <taxon>Bacillota</taxon>
        <taxon>Bacilli</taxon>
        <taxon>Bacillales</taxon>
        <taxon>Paenibacillaceae</taxon>
        <taxon>Paenibacillus</taxon>
    </lineage>
</organism>
<dbReference type="PRINTS" id="PR01438">
    <property type="entry name" value="UNVRSLSTRESS"/>
</dbReference>
<dbReference type="AlphaFoldDB" id="W7YFY1"/>
<protein>
    <submittedName>
        <fullName evidence="3">UspA protein</fullName>
    </submittedName>
</protein>
<dbReference type="SUPFAM" id="SSF52402">
    <property type="entry name" value="Adenine nucleotide alpha hydrolases-like"/>
    <property type="match status" value="1"/>
</dbReference>
<feature type="domain" description="UspA" evidence="2">
    <location>
        <begin position="1"/>
        <end position="140"/>
    </location>
</feature>
<dbReference type="EMBL" id="BAVZ01000001">
    <property type="protein sequence ID" value="GAF06443.1"/>
    <property type="molecule type" value="Genomic_DNA"/>
</dbReference>
<keyword evidence="4" id="KW-1185">Reference proteome</keyword>
<dbReference type="PANTHER" id="PTHR31964:SF113">
    <property type="entry name" value="USPA DOMAIN-CONTAINING PROTEIN"/>
    <property type="match status" value="1"/>
</dbReference>
<dbReference type="OrthoDB" id="9777884at2"/>
<evidence type="ECO:0000313" key="4">
    <source>
        <dbReference type="Proteomes" id="UP000019364"/>
    </source>
</evidence>
<sequence length="140" mass="15214">MYHCILVPIDGSVHAERALNEAITLCQNSKTKIQLAILHVNPTIAMNEPPVGVDLEEYVQEEDQEVVVEAKSRLLTTGIDYTSTSKNGDPAKVICGQAQEMNADLIIMGSRGLGLMSEMFIGSVSHSVVQHAHCPVMIVK</sequence>
<dbReference type="Proteomes" id="UP000019364">
    <property type="component" value="Unassembled WGS sequence"/>
</dbReference>
<comment type="caution">
    <text evidence="3">The sequence shown here is derived from an EMBL/GenBank/DDBJ whole genome shotgun (WGS) entry which is preliminary data.</text>
</comment>
<dbReference type="RefSeq" id="WP_036645514.1">
    <property type="nucleotide sequence ID" value="NZ_BAVZ01000001.1"/>
</dbReference>
<dbReference type="STRING" id="1236976.JCM16418_398"/>
<dbReference type="InterPro" id="IPR006016">
    <property type="entry name" value="UspA"/>
</dbReference>
<dbReference type="Pfam" id="PF00582">
    <property type="entry name" value="Usp"/>
    <property type="match status" value="1"/>
</dbReference>